<dbReference type="Proteomes" id="UP001066276">
    <property type="component" value="Chromosome 2_1"/>
</dbReference>
<name>A0AAV7VDG3_PLEWA</name>
<dbReference type="EMBL" id="JANPWB010000003">
    <property type="protein sequence ID" value="KAJ1199402.1"/>
    <property type="molecule type" value="Genomic_DNA"/>
</dbReference>
<accession>A0AAV7VDG3</accession>
<dbReference type="AlphaFoldDB" id="A0AAV7VDG3"/>
<keyword evidence="2" id="KW-1185">Reference proteome</keyword>
<evidence type="ECO:0000313" key="2">
    <source>
        <dbReference type="Proteomes" id="UP001066276"/>
    </source>
</evidence>
<sequence length="240" mass="26097">MSIDSFTIRHCHIHNDVHSRNVGNQDGGRISRLIATTALAHPQTARSSHSPAKAADAADAVRLQHGLLRAPYGFLAAPPRIGAARASTLFLLPTERDPCRFLAVVVGVWGVCDVRMAPKLSRTPRSLRALQNQDPGGTRKDKKLPVHGLKEHSNLYVKGDLQKTTDMEKDVRNSVPTMFTSMMRTKQMSTEKAARDSQSSVPGVDGGQVPVAAISLKVLTPICDAGGATQPRDYQYKSRK</sequence>
<organism evidence="1 2">
    <name type="scientific">Pleurodeles waltl</name>
    <name type="common">Iberian ribbed newt</name>
    <dbReference type="NCBI Taxonomy" id="8319"/>
    <lineage>
        <taxon>Eukaryota</taxon>
        <taxon>Metazoa</taxon>
        <taxon>Chordata</taxon>
        <taxon>Craniata</taxon>
        <taxon>Vertebrata</taxon>
        <taxon>Euteleostomi</taxon>
        <taxon>Amphibia</taxon>
        <taxon>Batrachia</taxon>
        <taxon>Caudata</taxon>
        <taxon>Salamandroidea</taxon>
        <taxon>Salamandridae</taxon>
        <taxon>Pleurodelinae</taxon>
        <taxon>Pleurodeles</taxon>
    </lineage>
</organism>
<reference evidence="1" key="1">
    <citation type="journal article" date="2022" name="bioRxiv">
        <title>Sequencing and chromosome-scale assembly of the giantPleurodeles waltlgenome.</title>
        <authorList>
            <person name="Brown T."/>
            <person name="Elewa A."/>
            <person name="Iarovenko S."/>
            <person name="Subramanian E."/>
            <person name="Araus A.J."/>
            <person name="Petzold A."/>
            <person name="Susuki M."/>
            <person name="Suzuki K.-i.T."/>
            <person name="Hayashi T."/>
            <person name="Toyoda A."/>
            <person name="Oliveira C."/>
            <person name="Osipova E."/>
            <person name="Leigh N.D."/>
            <person name="Simon A."/>
            <person name="Yun M.H."/>
        </authorList>
    </citation>
    <scope>NUCLEOTIDE SEQUENCE</scope>
    <source>
        <strain evidence="1">20211129_DDA</strain>
        <tissue evidence="1">Liver</tissue>
    </source>
</reference>
<protein>
    <submittedName>
        <fullName evidence="1">Uncharacterized protein</fullName>
    </submittedName>
</protein>
<gene>
    <name evidence="1" type="ORF">NDU88_003238</name>
</gene>
<comment type="caution">
    <text evidence="1">The sequence shown here is derived from an EMBL/GenBank/DDBJ whole genome shotgun (WGS) entry which is preliminary data.</text>
</comment>
<proteinExistence type="predicted"/>
<evidence type="ECO:0000313" key="1">
    <source>
        <dbReference type="EMBL" id="KAJ1199402.1"/>
    </source>
</evidence>